<proteinExistence type="predicted"/>
<dbReference type="EMBL" id="MU005766">
    <property type="protein sequence ID" value="KAF2712762.1"/>
    <property type="molecule type" value="Genomic_DNA"/>
</dbReference>
<feature type="transmembrane region" description="Helical" evidence="1">
    <location>
        <begin position="12"/>
        <end position="30"/>
    </location>
</feature>
<organism evidence="2 3">
    <name type="scientific">Pleomassaria siparia CBS 279.74</name>
    <dbReference type="NCBI Taxonomy" id="1314801"/>
    <lineage>
        <taxon>Eukaryota</taxon>
        <taxon>Fungi</taxon>
        <taxon>Dikarya</taxon>
        <taxon>Ascomycota</taxon>
        <taxon>Pezizomycotina</taxon>
        <taxon>Dothideomycetes</taxon>
        <taxon>Pleosporomycetidae</taxon>
        <taxon>Pleosporales</taxon>
        <taxon>Pleomassariaceae</taxon>
        <taxon>Pleomassaria</taxon>
    </lineage>
</organism>
<keyword evidence="1" id="KW-0472">Membrane</keyword>
<sequence length="84" mass="9200">MVTPNSHGQRSILARIGNAGSLGITIAVWIEHMLTGGIMGKVFVPQRSLSAPEAGEAYWMLEAGEARRVHQIAVFEFEDVHRKA</sequence>
<keyword evidence="1" id="KW-0812">Transmembrane</keyword>
<protein>
    <submittedName>
        <fullName evidence="2">Uncharacterized protein</fullName>
    </submittedName>
</protein>
<evidence type="ECO:0000256" key="1">
    <source>
        <dbReference type="SAM" id="Phobius"/>
    </source>
</evidence>
<dbReference type="Proteomes" id="UP000799428">
    <property type="component" value="Unassembled WGS sequence"/>
</dbReference>
<gene>
    <name evidence="2" type="ORF">K504DRAFT_499842</name>
</gene>
<name>A0A6G1KJV6_9PLEO</name>
<accession>A0A6G1KJV6</accession>
<evidence type="ECO:0000313" key="3">
    <source>
        <dbReference type="Proteomes" id="UP000799428"/>
    </source>
</evidence>
<dbReference type="AlphaFoldDB" id="A0A6G1KJV6"/>
<reference evidence="2" key="1">
    <citation type="journal article" date="2020" name="Stud. Mycol.">
        <title>101 Dothideomycetes genomes: a test case for predicting lifestyles and emergence of pathogens.</title>
        <authorList>
            <person name="Haridas S."/>
            <person name="Albert R."/>
            <person name="Binder M."/>
            <person name="Bloem J."/>
            <person name="Labutti K."/>
            <person name="Salamov A."/>
            <person name="Andreopoulos B."/>
            <person name="Baker S."/>
            <person name="Barry K."/>
            <person name="Bills G."/>
            <person name="Bluhm B."/>
            <person name="Cannon C."/>
            <person name="Castanera R."/>
            <person name="Culley D."/>
            <person name="Daum C."/>
            <person name="Ezra D."/>
            <person name="Gonzalez J."/>
            <person name="Henrissat B."/>
            <person name="Kuo A."/>
            <person name="Liang C."/>
            <person name="Lipzen A."/>
            <person name="Lutzoni F."/>
            <person name="Magnuson J."/>
            <person name="Mondo S."/>
            <person name="Nolan M."/>
            <person name="Ohm R."/>
            <person name="Pangilinan J."/>
            <person name="Park H.-J."/>
            <person name="Ramirez L."/>
            <person name="Alfaro M."/>
            <person name="Sun H."/>
            <person name="Tritt A."/>
            <person name="Yoshinaga Y."/>
            <person name="Zwiers L.-H."/>
            <person name="Turgeon B."/>
            <person name="Goodwin S."/>
            <person name="Spatafora J."/>
            <person name="Crous P."/>
            <person name="Grigoriev I."/>
        </authorList>
    </citation>
    <scope>NUCLEOTIDE SEQUENCE</scope>
    <source>
        <strain evidence="2">CBS 279.74</strain>
    </source>
</reference>
<keyword evidence="3" id="KW-1185">Reference proteome</keyword>
<keyword evidence="1" id="KW-1133">Transmembrane helix</keyword>
<evidence type="ECO:0000313" key="2">
    <source>
        <dbReference type="EMBL" id="KAF2712762.1"/>
    </source>
</evidence>